<organism evidence="8 9">
    <name type="scientific">Aeromonas simiae</name>
    <dbReference type="NCBI Taxonomy" id="218936"/>
    <lineage>
        <taxon>Bacteria</taxon>
        <taxon>Pseudomonadati</taxon>
        <taxon>Pseudomonadota</taxon>
        <taxon>Gammaproteobacteria</taxon>
        <taxon>Aeromonadales</taxon>
        <taxon>Aeromonadaceae</taxon>
        <taxon>Aeromonas</taxon>
    </lineage>
</organism>
<keyword evidence="9" id="KW-1185">Reference proteome</keyword>
<reference evidence="8 9" key="1">
    <citation type="submission" date="2019-05" db="EMBL/GenBank/DDBJ databases">
        <title>OXA-830, a novel chromosomally encoded expanded-spectrum class D beta-lactamase in Aeromonas simiae.</title>
        <authorList>
            <person name="Zhou W."/>
            <person name="Chen Q."/>
        </authorList>
    </citation>
    <scope>NUCLEOTIDE SEQUENCE [LARGE SCALE GENOMIC DNA]</scope>
    <source>
        <strain evidence="8 9">A6</strain>
    </source>
</reference>
<evidence type="ECO:0000256" key="5">
    <source>
        <dbReference type="ARBA" id="ARBA00022842"/>
    </source>
</evidence>
<comment type="similarity">
    <text evidence="2 7">Belongs to the FPP/GGPP synthase family.</text>
</comment>
<dbReference type="GO" id="GO:0004337">
    <property type="term" value="F:(2E,6E)-farnesyl diphosphate synthase activity"/>
    <property type="evidence" value="ECO:0007669"/>
    <property type="project" value="UniProtKB-EC"/>
</dbReference>
<dbReference type="InterPro" id="IPR033749">
    <property type="entry name" value="Polyprenyl_synt_CS"/>
</dbReference>
<keyword evidence="6" id="KW-0414">Isoprene biosynthesis</keyword>
<evidence type="ECO:0000256" key="3">
    <source>
        <dbReference type="ARBA" id="ARBA00022679"/>
    </source>
</evidence>
<accession>A0A5J6WTZ4</accession>
<keyword evidence="3 7" id="KW-0808">Transferase</keyword>
<dbReference type="EMBL" id="CP040449">
    <property type="protein sequence ID" value="QFI53734.1"/>
    <property type="molecule type" value="Genomic_DNA"/>
</dbReference>
<dbReference type="Pfam" id="PF00348">
    <property type="entry name" value="polyprenyl_synt"/>
    <property type="match status" value="1"/>
</dbReference>
<dbReference type="Proteomes" id="UP000594034">
    <property type="component" value="Chromosome"/>
</dbReference>
<keyword evidence="4" id="KW-0479">Metal-binding</keyword>
<evidence type="ECO:0000256" key="2">
    <source>
        <dbReference type="ARBA" id="ARBA00006706"/>
    </source>
</evidence>
<name>A0A5J6WTZ4_9GAMM</name>
<evidence type="ECO:0000313" key="9">
    <source>
        <dbReference type="Proteomes" id="UP000594034"/>
    </source>
</evidence>
<gene>
    <name evidence="8" type="primary">ispA</name>
    <name evidence="8" type="ORF">FE240_02840</name>
</gene>
<dbReference type="NCBIfam" id="NF045485">
    <property type="entry name" value="FPPsyn"/>
    <property type="match status" value="1"/>
</dbReference>
<comment type="cofactor">
    <cofactor evidence="1">
        <name>Mg(2+)</name>
        <dbReference type="ChEBI" id="CHEBI:18420"/>
    </cofactor>
</comment>
<dbReference type="PANTHER" id="PTHR43281">
    <property type="entry name" value="FARNESYL DIPHOSPHATE SYNTHASE"/>
    <property type="match status" value="1"/>
</dbReference>
<dbReference type="InterPro" id="IPR008949">
    <property type="entry name" value="Isoprenoid_synthase_dom_sf"/>
</dbReference>
<dbReference type="NCBIfam" id="NF007877">
    <property type="entry name" value="PRK10581.1"/>
    <property type="match status" value="1"/>
</dbReference>
<dbReference type="CDD" id="cd00685">
    <property type="entry name" value="Trans_IPPS_HT"/>
    <property type="match status" value="1"/>
</dbReference>
<dbReference type="AlphaFoldDB" id="A0A5J6WTZ4"/>
<dbReference type="SFLD" id="SFLDS00005">
    <property type="entry name" value="Isoprenoid_Synthase_Type_I"/>
    <property type="match status" value="1"/>
</dbReference>
<keyword evidence="5" id="KW-0460">Magnesium</keyword>
<dbReference type="EC" id="2.5.1.10" evidence="8"/>
<dbReference type="FunFam" id="1.10.600.10:FF:000001">
    <property type="entry name" value="Geranylgeranyl diphosphate synthase"/>
    <property type="match status" value="1"/>
</dbReference>
<evidence type="ECO:0000256" key="1">
    <source>
        <dbReference type="ARBA" id="ARBA00001946"/>
    </source>
</evidence>
<evidence type="ECO:0000256" key="6">
    <source>
        <dbReference type="ARBA" id="ARBA00023229"/>
    </source>
</evidence>
<dbReference type="PROSITE" id="PS00444">
    <property type="entry name" value="POLYPRENYL_SYNTHASE_2"/>
    <property type="match status" value="1"/>
</dbReference>
<sequence>MSLASFSALYRSRIDAELERQLATLPLTAPRLKQAMSHGLLLGGKRVRPFLVYAVGEMLGVPTSLLDGPAAAVECIHAYSLIHDDLPAMDDDDLRRGQPTVHKAFDEATAILAGDALQTLAFTILADHPMGPELMANRVRMLSELARASGYAGMCGGQALDMEGERKQLGLSQLEAIHRHKTGALIRCAVTLGALCHADMDEATLSALRDYADAIGLAFQVQDDILDIVGDTATLGKRQGSDLAHEKSTYPALIGLEGARELARELHQRALTALRGLPYNTATLEAFADYIIERTH</sequence>
<dbReference type="PANTHER" id="PTHR43281:SF1">
    <property type="entry name" value="FARNESYL DIPHOSPHATE SYNTHASE"/>
    <property type="match status" value="1"/>
</dbReference>
<dbReference type="KEGG" id="asim:FE240_02840"/>
<dbReference type="SUPFAM" id="SSF48576">
    <property type="entry name" value="Terpenoid synthases"/>
    <property type="match status" value="1"/>
</dbReference>
<dbReference type="PROSITE" id="PS00723">
    <property type="entry name" value="POLYPRENYL_SYNTHASE_1"/>
    <property type="match status" value="1"/>
</dbReference>
<dbReference type="GO" id="GO:0016114">
    <property type="term" value="P:terpenoid biosynthetic process"/>
    <property type="evidence" value="ECO:0007669"/>
    <property type="project" value="UniProtKB-ARBA"/>
</dbReference>
<dbReference type="Gene3D" id="1.10.600.10">
    <property type="entry name" value="Farnesyl Diphosphate Synthase"/>
    <property type="match status" value="1"/>
</dbReference>
<evidence type="ECO:0000256" key="4">
    <source>
        <dbReference type="ARBA" id="ARBA00022723"/>
    </source>
</evidence>
<protein>
    <submittedName>
        <fullName evidence="8">(2E,6E)-farnesyl diphosphate synthase</fullName>
        <ecNumber evidence="8">2.5.1.10</ecNumber>
    </submittedName>
</protein>
<proteinExistence type="inferred from homology"/>
<dbReference type="SFLD" id="SFLDG01017">
    <property type="entry name" value="Polyprenyl_Transferase_Like"/>
    <property type="match status" value="1"/>
</dbReference>
<evidence type="ECO:0000313" key="8">
    <source>
        <dbReference type="EMBL" id="QFI53734.1"/>
    </source>
</evidence>
<dbReference type="GO" id="GO:0005737">
    <property type="term" value="C:cytoplasm"/>
    <property type="evidence" value="ECO:0007669"/>
    <property type="project" value="UniProtKB-ARBA"/>
</dbReference>
<dbReference type="InterPro" id="IPR053378">
    <property type="entry name" value="Prenyl_diphosphate_synthase"/>
</dbReference>
<dbReference type="InterPro" id="IPR000092">
    <property type="entry name" value="Polyprenyl_synt"/>
</dbReference>
<evidence type="ECO:0000256" key="7">
    <source>
        <dbReference type="RuleBase" id="RU004466"/>
    </source>
</evidence>
<dbReference type="GO" id="GO:0046872">
    <property type="term" value="F:metal ion binding"/>
    <property type="evidence" value="ECO:0007669"/>
    <property type="project" value="UniProtKB-KW"/>
</dbReference>
<dbReference type="RefSeq" id="WP_193003303.1">
    <property type="nucleotide sequence ID" value="NZ_CP040449.1"/>
</dbReference>
<dbReference type="GO" id="GO:0008654">
    <property type="term" value="P:phospholipid biosynthetic process"/>
    <property type="evidence" value="ECO:0007669"/>
    <property type="project" value="UniProtKB-ARBA"/>
</dbReference>